<dbReference type="SMART" id="SM01037">
    <property type="entry name" value="Bet_v_1"/>
    <property type="match status" value="1"/>
</dbReference>
<dbReference type="Gene3D" id="3.30.530.20">
    <property type="match status" value="2"/>
</dbReference>
<dbReference type="GO" id="GO:0006952">
    <property type="term" value="P:defense response"/>
    <property type="evidence" value="ECO:0007669"/>
    <property type="project" value="InterPro"/>
</dbReference>
<protein>
    <submittedName>
        <fullName evidence="3">Kirola-like</fullName>
    </submittedName>
</protein>
<feature type="domain" description="Bet v I/Major latex protein" evidence="1">
    <location>
        <begin position="84"/>
        <end position="194"/>
    </location>
</feature>
<dbReference type="InterPro" id="IPR000916">
    <property type="entry name" value="Bet_v_I/MLP"/>
</dbReference>
<dbReference type="PANTHER" id="PTHR31907">
    <property type="entry name" value="MLP-LIKE PROTEIN 423"/>
    <property type="match status" value="1"/>
</dbReference>
<evidence type="ECO:0000259" key="1">
    <source>
        <dbReference type="SMART" id="SM01037"/>
    </source>
</evidence>
<proteinExistence type="predicted"/>
<dbReference type="GeneID" id="111009302"/>
<dbReference type="Proteomes" id="UP000504603">
    <property type="component" value="Unplaced"/>
</dbReference>
<organism evidence="2 3">
    <name type="scientific">Momordica charantia</name>
    <name type="common">Bitter gourd</name>
    <name type="synonym">Balsam pear</name>
    <dbReference type="NCBI Taxonomy" id="3673"/>
    <lineage>
        <taxon>Eukaryota</taxon>
        <taxon>Viridiplantae</taxon>
        <taxon>Streptophyta</taxon>
        <taxon>Embryophyta</taxon>
        <taxon>Tracheophyta</taxon>
        <taxon>Spermatophyta</taxon>
        <taxon>Magnoliopsida</taxon>
        <taxon>eudicotyledons</taxon>
        <taxon>Gunneridae</taxon>
        <taxon>Pentapetalae</taxon>
        <taxon>rosids</taxon>
        <taxon>fabids</taxon>
        <taxon>Cucurbitales</taxon>
        <taxon>Cucurbitaceae</taxon>
        <taxon>Momordiceae</taxon>
        <taxon>Momordica</taxon>
    </lineage>
</organism>
<evidence type="ECO:0000313" key="3">
    <source>
        <dbReference type="RefSeq" id="XP_022138046.1"/>
    </source>
</evidence>
<name>A0A6J1C8L4_MOMCH</name>
<evidence type="ECO:0000313" key="2">
    <source>
        <dbReference type="Proteomes" id="UP000504603"/>
    </source>
</evidence>
<dbReference type="RefSeq" id="XP_022138046.1">
    <property type="nucleotide sequence ID" value="XM_022282354.1"/>
</dbReference>
<dbReference type="SUPFAM" id="SSF55961">
    <property type="entry name" value="Bet v1-like"/>
    <property type="match status" value="2"/>
</dbReference>
<sequence length="250" mass="27985">MKTAVSNSLGDKSLKFSEICDAAIAEEIRRKRSGKEYTSLQGSALAVEKGKEKVASDDRRMGELMKSRQQTVASEKMNPVGTEVNNGVSILAVDLNTVVKSTVGSGKACVVKELIEAIDEEKNLITFKVIDGDISEHYKSFKFTMQCIPKKKGSVVHWTLEYEKQHDKIPESHESLLEFCVDVSKDLDAHLMKMENLGKPSMEKEIIEAVDEEKNSITFKVMAEGDLLEEYKSFKFIFQFIPKVNGSVVH</sequence>
<dbReference type="Pfam" id="PF00407">
    <property type="entry name" value="Bet_v_1"/>
    <property type="match status" value="2"/>
</dbReference>
<dbReference type="InterPro" id="IPR023393">
    <property type="entry name" value="START-like_dom_sf"/>
</dbReference>
<dbReference type="KEGG" id="mcha:111009302"/>
<dbReference type="InterPro" id="IPR051761">
    <property type="entry name" value="MLP-like_ligand-binding"/>
</dbReference>
<dbReference type="AlphaFoldDB" id="A0A6J1C8L4"/>
<reference evidence="3" key="1">
    <citation type="submission" date="2025-08" db="UniProtKB">
        <authorList>
            <consortium name="RefSeq"/>
        </authorList>
    </citation>
    <scope>IDENTIFICATION</scope>
    <source>
        <strain evidence="3">OHB3-1</strain>
    </source>
</reference>
<gene>
    <name evidence="3" type="primary">LOC111009302</name>
</gene>
<accession>A0A6J1C8L4</accession>
<dbReference type="OrthoDB" id="1072116at2759"/>
<keyword evidence="2" id="KW-1185">Reference proteome</keyword>